<evidence type="ECO:0000313" key="1">
    <source>
        <dbReference type="EMBL" id="MCJ8729896.1"/>
    </source>
</evidence>
<dbReference type="Proteomes" id="UP000830395">
    <property type="component" value="Chromosome 2"/>
</dbReference>
<accession>A0ACC5Y442</accession>
<keyword evidence="2" id="KW-1185">Reference proteome</keyword>
<proteinExistence type="predicted"/>
<organism evidence="1 2">
    <name type="scientific">Pangasius djambal</name>
    <dbReference type="NCBI Taxonomy" id="1691987"/>
    <lineage>
        <taxon>Eukaryota</taxon>
        <taxon>Metazoa</taxon>
        <taxon>Chordata</taxon>
        <taxon>Craniata</taxon>
        <taxon>Vertebrata</taxon>
        <taxon>Euteleostomi</taxon>
        <taxon>Actinopterygii</taxon>
        <taxon>Neopterygii</taxon>
        <taxon>Teleostei</taxon>
        <taxon>Ostariophysi</taxon>
        <taxon>Siluriformes</taxon>
        <taxon>Pangasiidae</taxon>
        <taxon>Pangasius</taxon>
    </lineage>
</organism>
<sequence>MRPSKKSYYYHLEAVKLYPPNKPVVEGVNVTWHHDSRQSYCIDKVKYEVQWRLREDSWEKSQVANREEEHCELPEEKLILGREYVVRVRSTPASQPQFWSEWSPVTQWTSTVGLQPLPEDPSYMVLDVFTNLTSIAILVAVAFFLVAFSCILRYRRLMKCPYVPTPGKYFDDLFSDHGGDFKSWLGPIVNPEMNIKVDAECISPVAIYKACNSDMFPNKMEKDVNTRDGNTSSFSNSTYFLSQSSKCAVVDQLEPCLVDSPYGPAGGGSVQEKILPATHDNGHDNELSEVNMSTPLETSSSYKQLQKLRLDIQSPDSGFAGSSEEQESQEESGSEGLPSPPVVDNTLPISCILPCPVPQLTGFPHLGIPPGLAWSPWNNQTFTNLPLDISRNVLQGNSGIMGCSGILEPSSDDYMPVKKVQG</sequence>
<gene>
    <name evidence="1" type="ORF">PDJAM_G00112590</name>
</gene>
<reference evidence="1" key="1">
    <citation type="submission" date="2020-02" db="EMBL/GenBank/DDBJ databases">
        <title>Genome sequencing of the panga catfish, Pangasius djambal.</title>
        <authorList>
            <person name="Wen M."/>
            <person name="Zahm M."/>
            <person name="Roques C."/>
            <person name="Cabau C."/>
            <person name="Klopp C."/>
            <person name="Donnadieu C."/>
            <person name="Jouanno E."/>
            <person name="Avarre J.-C."/>
            <person name="Campet M."/>
            <person name="Ha T."/>
            <person name="Dugue R."/>
            <person name="Lampietro C."/>
            <person name="Louis A."/>
            <person name="Herpin A."/>
            <person name="Echchiki A."/>
            <person name="Berthelot C."/>
            <person name="Parey E."/>
            <person name="Roest-Crollius H."/>
            <person name="Braasch I."/>
            <person name="Postlethwait J.H."/>
            <person name="Bobe J."/>
            <person name="Montfort J."/>
            <person name="Bouchez O."/>
            <person name="Begum T."/>
            <person name="Schartl M."/>
            <person name="Gustiano R."/>
            <person name="Guiguen Y."/>
        </authorList>
    </citation>
    <scope>NUCLEOTIDE SEQUENCE</scope>
    <source>
        <strain evidence="1">Pdj_M5554</strain>
    </source>
</reference>
<evidence type="ECO:0000313" key="2">
    <source>
        <dbReference type="Proteomes" id="UP000830395"/>
    </source>
</evidence>
<protein>
    <submittedName>
        <fullName evidence="1">Uncharacterized protein</fullName>
    </submittedName>
</protein>
<comment type="caution">
    <text evidence="1">The sequence shown here is derived from an EMBL/GenBank/DDBJ whole genome shotgun (WGS) entry which is preliminary data.</text>
</comment>
<name>A0ACC5Y442_9TELE</name>
<dbReference type="EMBL" id="CM040976">
    <property type="protein sequence ID" value="MCJ8729896.1"/>
    <property type="molecule type" value="Genomic_DNA"/>
</dbReference>